<protein>
    <recommendedName>
        <fullName evidence="6">Methyltransferase domain-containing protein</fullName>
    </recommendedName>
</protein>
<dbReference type="InterPro" id="IPR026170">
    <property type="entry name" value="FAM173A/B"/>
</dbReference>
<dbReference type="SUPFAM" id="SSF53335">
    <property type="entry name" value="S-adenosyl-L-methionine-dependent methyltransferases"/>
    <property type="match status" value="1"/>
</dbReference>
<dbReference type="GO" id="GO:0005739">
    <property type="term" value="C:mitochondrion"/>
    <property type="evidence" value="ECO:0007669"/>
    <property type="project" value="TreeGrafter"/>
</dbReference>
<organism evidence="5">
    <name type="scientific">Noctiluca scintillans</name>
    <name type="common">Sea sparkle</name>
    <name type="synonym">Red tide dinoflagellate</name>
    <dbReference type="NCBI Taxonomy" id="2966"/>
    <lineage>
        <taxon>Eukaryota</taxon>
        <taxon>Sar</taxon>
        <taxon>Alveolata</taxon>
        <taxon>Dinophyceae</taxon>
        <taxon>Noctilucales</taxon>
        <taxon>Noctilucaceae</taxon>
        <taxon>Noctiluca</taxon>
    </lineage>
</organism>
<dbReference type="InterPro" id="IPR029063">
    <property type="entry name" value="SAM-dependent_MTases_sf"/>
</dbReference>
<evidence type="ECO:0008006" key="6">
    <source>
        <dbReference type="Google" id="ProtNLM"/>
    </source>
</evidence>
<keyword evidence="3" id="KW-0808">Transferase</keyword>
<keyword evidence="4" id="KW-0949">S-adenosyl-L-methionine</keyword>
<dbReference type="CDD" id="cd02440">
    <property type="entry name" value="AdoMet_MTases"/>
    <property type="match status" value="1"/>
</dbReference>
<gene>
    <name evidence="5" type="ORF">NSCI0253_LOCUS27997</name>
</gene>
<evidence type="ECO:0000256" key="2">
    <source>
        <dbReference type="ARBA" id="ARBA00022603"/>
    </source>
</evidence>
<evidence type="ECO:0000256" key="3">
    <source>
        <dbReference type="ARBA" id="ARBA00022679"/>
    </source>
</evidence>
<keyword evidence="2" id="KW-0489">Methyltransferase</keyword>
<accession>A0A7S1AGQ6</accession>
<reference evidence="5" key="1">
    <citation type="submission" date="2021-01" db="EMBL/GenBank/DDBJ databases">
        <authorList>
            <person name="Corre E."/>
            <person name="Pelletier E."/>
            <person name="Niang G."/>
            <person name="Scheremetjew M."/>
            <person name="Finn R."/>
            <person name="Kale V."/>
            <person name="Holt S."/>
            <person name="Cochrane G."/>
            <person name="Meng A."/>
            <person name="Brown T."/>
            <person name="Cohen L."/>
        </authorList>
    </citation>
    <scope>NUCLEOTIDE SEQUENCE</scope>
</reference>
<comment type="similarity">
    <text evidence="1">Belongs to the ANT/ATPSC lysine N-methyltransferase family.</text>
</comment>
<evidence type="ECO:0000256" key="1">
    <source>
        <dbReference type="ARBA" id="ARBA00010633"/>
    </source>
</evidence>
<evidence type="ECO:0000313" key="5">
    <source>
        <dbReference type="EMBL" id="CAD8853646.1"/>
    </source>
</evidence>
<evidence type="ECO:0000256" key="4">
    <source>
        <dbReference type="ARBA" id="ARBA00022691"/>
    </source>
</evidence>
<dbReference type="PANTHER" id="PTHR13610">
    <property type="entry name" value="METHYLTRANSFERASE DOMAIN-CONTAINING PROTEIN"/>
    <property type="match status" value="1"/>
</dbReference>
<proteinExistence type="inferred from homology"/>
<dbReference type="GO" id="GO:1905706">
    <property type="term" value="P:regulation of mitochondrial ATP synthesis coupled proton transport"/>
    <property type="evidence" value="ECO:0007669"/>
    <property type="project" value="TreeGrafter"/>
</dbReference>
<dbReference type="GO" id="GO:0032259">
    <property type="term" value="P:methylation"/>
    <property type="evidence" value="ECO:0007669"/>
    <property type="project" value="UniProtKB-KW"/>
</dbReference>
<dbReference type="AlphaFoldDB" id="A0A7S1AGQ6"/>
<dbReference type="Gene3D" id="3.40.50.150">
    <property type="entry name" value="Vaccinia Virus protein VP39"/>
    <property type="match status" value="1"/>
</dbReference>
<name>A0A7S1AGQ6_NOCSC</name>
<dbReference type="EMBL" id="HBFQ01039468">
    <property type="protein sequence ID" value="CAD8853646.1"/>
    <property type="molecule type" value="Transcribed_RNA"/>
</dbReference>
<dbReference type="PANTHER" id="PTHR13610:SF11">
    <property type="entry name" value="METHYLTRANSFERASE DOMAIN-CONTAINING PROTEIN"/>
    <property type="match status" value="1"/>
</dbReference>
<dbReference type="GO" id="GO:0016279">
    <property type="term" value="F:protein-lysine N-methyltransferase activity"/>
    <property type="evidence" value="ECO:0007669"/>
    <property type="project" value="InterPro"/>
</dbReference>
<sequence length="182" mass="20176">MDAVFTELKRAAGTLHLLAPYQHTPLEVVPGFVAFCGENLSEGARVVEVGSGDARLLIEVARRAPVTRLEGFEVDEEALSAAREALGLAPDVEKRIEVYGEDVMESSSVDWKEVTFLFMYLTVAGMARLWPFFCSRLQPGTKLVSIQFRIPGVDAVQSSTSKYTDLRGQEISFTFYLYETPS</sequence>